<dbReference type="EMBL" id="JASGBP010000002">
    <property type="protein sequence ID" value="MDI9256751.1"/>
    <property type="molecule type" value="Genomic_DNA"/>
</dbReference>
<sequence length="87" mass="10011">MRSVVQRNNLDTEFYPQQAVRVITTVNIENEVPKWKQRLDCRTEFQSSGAKSVSDWITFMGYQIKYITEMECITAGDTLGSEAKLNT</sequence>
<evidence type="ECO:0000313" key="1">
    <source>
        <dbReference type="EMBL" id="MDI9256751.1"/>
    </source>
</evidence>
<protein>
    <submittedName>
        <fullName evidence="1">Uncharacterized protein</fullName>
    </submittedName>
</protein>
<name>A0ABT6XNT0_9FLAO</name>
<proteinExistence type="predicted"/>
<organism evidence="1 2">
    <name type="scientific">Flavobacterium sedimenticola</name>
    <dbReference type="NCBI Taxonomy" id="3043286"/>
    <lineage>
        <taxon>Bacteria</taxon>
        <taxon>Pseudomonadati</taxon>
        <taxon>Bacteroidota</taxon>
        <taxon>Flavobacteriia</taxon>
        <taxon>Flavobacteriales</taxon>
        <taxon>Flavobacteriaceae</taxon>
        <taxon>Flavobacterium</taxon>
    </lineage>
</organism>
<gene>
    <name evidence="1" type="ORF">QHT84_04920</name>
</gene>
<keyword evidence="2" id="KW-1185">Reference proteome</keyword>
<evidence type="ECO:0000313" key="2">
    <source>
        <dbReference type="Proteomes" id="UP001230035"/>
    </source>
</evidence>
<dbReference type="RefSeq" id="WP_283238438.1">
    <property type="nucleotide sequence ID" value="NZ_JASGBP010000002.1"/>
</dbReference>
<reference evidence="1 2" key="1">
    <citation type="submission" date="2023-05" db="EMBL/GenBank/DDBJ databases">
        <title>Flavobacterium sedimenti sp. nov., isolated from the sediment.</title>
        <authorList>
            <person name="Wu N."/>
        </authorList>
    </citation>
    <scope>NUCLEOTIDE SEQUENCE [LARGE SCALE GENOMIC DNA]</scope>
    <source>
        <strain evidence="1 2">YZ-48</strain>
    </source>
</reference>
<comment type="caution">
    <text evidence="1">The sequence shown here is derived from an EMBL/GenBank/DDBJ whole genome shotgun (WGS) entry which is preliminary data.</text>
</comment>
<accession>A0ABT6XNT0</accession>
<dbReference type="Proteomes" id="UP001230035">
    <property type="component" value="Unassembled WGS sequence"/>
</dbReference>